<proteinExistence type="predicted"/>
<comment type="caution">
    <text evidence="1">The sequence shown here is derived from an EMBL/GenBank/DDBJ whole genome shotgun (WGS) entry which is preliminary data.</text>
</comment>
<accession>A0ACC2I1M9</accession>
<keyword evidence="2" id="KW-1185">Reference proteome</keyword>
<evidence type="ECO:0000313" key="2">
    <source>
        <dbReference type="Proteomes" id="UP001153331"/>
    </source>
</evidence>
<gene>
    <name evidence="1" type="ORF">OPT61_g7756</name>
</gene>
<reference evidence="1" key="1">
    <citation type="submission" date="2022-11" db="EMBL/GenBank/DDBJ databases">
        <title>Genome Sequence of Boeremia exigua.</title>
        <authorList>
            <person name="Buettner E."/>
        </authorList>
    </citation>
    <scope>NUCLEOTIDE SEQUENCE</scope>
    <source>
        <strain evidence="1">CU02</strain>
    </source>
</reference>
<protein>
    <submittedName>
        <fullName evidence="1">Uncharacterized protein</fullName>
    </submittedName>
</protein>
<sequence>MVWGLLLALASGPAGDPHERSTASSGLYSDGLNQCPALVMRGCADCIHKDDMETRFAAGQNTTLSLT</sequence>
<evidence type="ECO:0000313" key="1">
    <source>
        <dbReference type="EMBL" id="KAJ8109025.1"/>
    </source>
</evidence>
<dbReference type="EMBL" id="JAPHNI010000666">
    <property type="protein sequence ID" value="KAJ8109025.1"/>
    <property type="molecule type" value="Genomic_DNA"/>
</dbReference>
<organism evidence="1 2">
    <name type="scientific">Boeremia exigua</name>
    <dbReference type="NCBI Taxonomy" id="749465"/>
    <lineage>
        <taxon>Eukaryota</taxon>
        <taxon>Fungi</taxon>
        <taxon>Dikarya</taxon>
        <taxon>Ascomycota</taxon>
        <taxon>Pezizomycotina</taxon>
        <taxon>Dothideomycetes</taxon>
        <taxon>Pleosporomycetidae</taxon>
        <taxon>Pleosporales</taxon>
        <taxon>Pleosporineae</taxon>
        <taxon>Didymellaceae</taxon>
        <taxon>Boeremia</taxon>
    </lineage>
</organism>
<dbReference type="Proteomes" id="UP001153331">
    <property type="component" value="Unassembled WGS sequence"/>
</dbReference>
<name>A0ACC2I1M9_9PLEO</name>